<evidence type="ECO:0000313" key="1">
    <source>
        <dbReference type="EMBL" id="RWS19861.1"/>
    </source>
</evidence>
<keyword evidence="2" id="KW-1185">Reference proteome</keyword>
<sequence length="31" mass="3422">MKSRAAFVEKVFATAFRIVVVTRPVDAIIGE</sequence>
<dbReference type="EMBL" id="NCKV01022135">
    <property type="protein sequence ID" value="RWS19861.1"/>
    <property type="molecule type" value="Genomic_DNA"/>
</dbReference>
<proteinExistence type="predicted"/>
<accession>A0A443RWT7</accession>
<dbReference type="Proteomes" id="UP000288716">
    <property type="component" value="Unassembled WGS sequence"/>
</dbReference>
<comment type="caution">
    <text evidence="1">The sequence shown here is derived from an EMBL/GenBank/DDBJ whole genome shotgun (WGS) entry which is preliminary data.</text>
</comment>
<name>A0A443RWT7_9ACAR</name>
<dbReference type="AlphaFoldDB" id="A0A443RWT7"/>
<dbReference type="VEuPathDB" id="VectorBase:LDEU012179"/>
<protein>
    <submittedName>
        <fullName evidence="1">Uncharacterized protein</fullName>
    </submittedName>
</protein>
<reference evidence="1 2" key="1">
    <citation type="journal article" date="2018" name="Gigascience">
        <title>Genomes of trombidid mites reveal novel predicted allergens and laterally-transferred genes associated with secondary metabolism.</title>
        <authorList>
            <person name="Dong X."/>
            <person name="Chaisiri K."/>
            <person name="Xia D."/>
            <person name="Armstrong S.D."/>
            <person name="Fang Y."/>
            <person name="Donnelly M.J."/>
            <person name="Kadowaki T."/>
            <person name="McGarry J.W."/>
            <person name="Darby A.C."/>
            <person name="Makepeace B.L."/>
        </authorList>
    </citation>
    <scope>NUCLEOTIDE SEQUENCE [LARGE SCALE GENOMIC DNA]</scope>
    <source>
        <strain evidence="1">UoL-UT</strain>
    </source>
</reference>
<evidence type="ECO:0000313" key="2">
    <source>
        <dbReference type="Proteomes" id="UP000288716"/>
    </source>
</evidence>
<gene>
    <name evidence="1" type="ORF">B4U80_01109</name>
</gene>
<organism evidence="1 2">
    <name type="scientific">Leptotrombidium deliense</name>
    <dbReference type="NCBI Taxonomy" id="299467"/>
    <lineage>
        <taxon>Eukaryota</taxon>
        <taxon>Metazoa</taxon>
        <taxon>Ecdysozoa</taxon>
        <taxon>Arthropoda</taxon>
        <taxon>Chelicerata</taxon>
        <taxon>Arachnida</taxon>
        <taxon>Acari</taxon>
        <taxon>Acariformes</taxon>
        <taxon>Trombidiformes</taxon>
        <taxon>Prostigmata</taxon>
        <taxon>Anystina</taxon>
        <taxon>Parasitengona</taxon>
        <taxon>Trombiculoidea</taxon>
        <taxon>Trombiculidae</taxon>
        <taxon>Leptotrombidium</taxon>
    </lineage>
</organism>